<keyword evidence="3" id="KW-1185">Reference proteome</keyword>
<dbReference type="Proteomes" id="UP000005388">
    <property type="component" value="Unassembled WGS sequence"/>
</dbReference>
<comment type="caution">
    <text evidence="2">The sequence shown here is derived from an EMBL/GenBank/DDBJ whole genome shotgun (WGS) entry which is preliminary data.</text>
</comment>
<protein>
    <submittedName>
        <fullName evidence="2">M protein trans-acting positive regulator (MGA) PRD domain protein</fullName>
    </submittedName>
</protein>
<evidence type="ECO:0000313" key="2">
    <source>
        <dbReference type="EMBL" id="EHJ57559.1"/>
    </source>
</evidence>
<name>G5KFG4_9STRE</name>
<proteinExistence type="predicted"/>
<gene>
    <name evidence="2" type="ORF">STRUR_1008</name>
</gene>
<feature type="domain" description="Mga helix-turn-helix" evidence="1">
    <location>
        <begin position="10"/>
        <end position="90"/>
    </location>
</feature>
<dbReference type="STRING" id="764291.STRUR_1008"/>
<dbReference type="Pfam" id="PF05043">
    <property type="entry name" value="Mga"/>
    <property type="match status" value="1"/>
</dbReference>
<evidence type="ECO:0000313" key="3">
    <source>
        <dbReference type="Proteomes" id="UP000005388"/>
    </source>
</evidence>
<sequence>MILREQSVASRKHYYYTIYKDSQVLNLLFYLLDPKDMTLADFAKSQFLSLATCYRLKQKCLSFLKEAGLSIYKNKINGPEYRIRFLIALLDYRFGFSMYQFDTEDLELVDQLIMATNTTVSESYLKKSPDEYYFFSYLIALTWKRHHLNVKIPTSKEFDALKLLFVYPEILKIQNKCKNQFDGLLLSKNDADYIFLVYCLTNSPLFKDRWSQTDINNVIDLVYGKTSLKSLINAFTHFLGQEITQQQDFSILMIFLMKRFLFSMHALIPTYETFEYKQEENKEILFELVDQIISEWMIKENYIGNLDKHLIYLLTLQIGEVIKDFIEPVKVYVFSNNRSNLNTITAILKRNFTSLVPDIRPVNLLTELYNHEIDKERSIIIASQQYMSYLKDLYHQEEHLFVNISLNFHVIYQNNVYNAIYDLREEKYQRFIQKLQQKKLTS</sequence>
<reference evidence="2 3" key="1">
    <citation type="journal article" date="2014" name="Int. J. Syst. Evol. Microbiol.">
        <title>Phylogenomics and the dynamic genome evolution of the genus Streptococcus.</title>
        <authorList>
            <consortium name="The Broad Institute Genome Sequencing Platform"/>
            <person name="Richards V.P."/>
            <person name="Palmer S.R."/>
            <person name="Pavinski Bitar P.D."/>
            <person name="Qin X."/>
            <person name="Weinstock G.M."/>
            <person name="Highlander S.K."/>
            <person name="Town C.D."/>
            <person name="Burne R.A."/>
            <person name="Stanhope M.J."/>
        </authorList>
    </citation>
    <scope>NUCLEOTIDE SEQUENCE [LARGE SCALE GENOMIC DNA]</scope>
    <source>
        <strain evidence="2 3">2285-97</strain>
    </source>
</reference>
<dbReference type="AlphaFoldDB" id="G5KFG4"/>
<dbReference type="InterPro" id="IPR007737">
    <property type="entry name" value="Mga_HTH"/>
</dbReference>
<organism evidence="2 3">
    <name type="scientific">Streptococcus urinalis 2285-97</name>
    <dbReference type="NCBI Taxonomy" id="764291"/>
    <lineage>
        <taxon>Bacteria</taxon>
        <taxon>Bacillati</taxon>
        <taxon>Bacillota</taxon>
        <taxon>Bacilli</taxon>
        <taxon>Lactobacillales</taxon>
        <taxon>Streptococcaceae</taxon>
        <taxon>Streptococcus</taxon>
    </lineage>
</organism>
<dbReference type="eggNOG" id="COG3711">
    <property type="taxonomic scope" value="Bacteria"/>
</dbReference>
<accession>G5KFG4</accession>
<evidence type="ECO:0000259" key="1">
    <source>
        <dbReference type="Pfam" id="PF05043"/>
    </source>
</evidence>
<dbReference type="EMBL" id="AEUZ02000001">
    <property type="protein sequence ID" value="EHJ57559.1"/>
    <property type="molecule type" value="Genomic_DNA"/>
</dbReference>
<dbReference type="RefSeq" id="WP_006740262.1">
    <property type="nucleotide sequence ID" value="NZ_AEUZ02000001.1"/>
</dbReference>